<dbReference type="EMBL" id="RLII01000001">
    <property type="protein sequence ID" value="RXE60655.1"/>
    <property type="molecule type" value="Genomic_DNA"/>
</dbReference>
<keyword evidence="1" id="KW-0472">Membrane</keyword>
<feature type="transmembrane region" description="Helical" evidence="1">
    <location>
        <begin position="12"/>
        <end position="31"/>
    </location>
</feature>
<name>A0A4Q0I9J5_9FIRM</name>
<dbReference type="Proteomes" id="UP000289166">
    <property type="component" value="Unassembled WGS sequence"/>
</dbReference>
<keyword evidence="1" id="KW-1133">Transmembrane helix</keyword>
<dbReference type="SUPFAM" id="SSF53474">
    <property type="entry name" value="alpha/beta-Hydrolases"/>
    <property type="match status" value="1"/>
</dbReference>
<dbReference type="RefSeq" id="WP_069194596.1">
    <property type="nucleotide sequence ID" value="NZ_RLII01000001.1"/>
</dbReference>
<keyword evidence="1" id="KW-0812">Transmembrane</keyword>
<dbReference type="AlphaFoldDB" id="A0A4Q0I9J5"/>
<reference evidence="4" key="1">
    <citation type="submission" date="2018-11" db="EMBL/GenBank/DDBJ databases">
        <title>Genome sequencing of a novel mesophilic and cellulolytic organism within the genus Hungateiclostridium.</title>
        <authorList>
            <person name="Rettenmaier R."/>
            <person name="Liebl W."/>
            <person name="Zverlov V."/>
        </authorList>
    </citation>
    <scope>NUCLEOTIDE SEQUENCE [LARGE SCALE GENOMIC DNA]</scope>
    <source>
        <strain evidence="4">N2K1</strain>
    </source>
</reference>
<protein>
    <submittedName>
        <fullName evidence="3">Lysophospholipase</fullName>
    </submittedName>
</protein>
<dbReference type="Gene3D" id="3.40.50.1820">
    <property type="entry name" value="alpha/beta hydrolase"/>
    <property type="match status" value="1"/>
</dbReference>
<dbReference type="InterPro" id="IPR029058">
    <property type="entry name" value="AB_hydrolase_fold"/>
</dbReference>
<dbReference type="Pfam" id="PF12695">
    <property type="entry name" value="Abhydrolase_5"/>
    <property type="match status" value="1"/>
</dbReference>
<gene>
    <name evidence="3" type="ORF">EFD62_01680</name>
</gene>
<evidence type="ECO:0000256" key="1">
    <source>
        <dbReference type="SAM" id="Phobius"/>
    </source>
</evidence>
<feature type="domain" description="Alpha/beta hydrolase fold-5" evidence="2">
    <location>
        <begin position="71"/>
        <end position="233"/>
    </location>
</feature>
<dbReference type="GO" id="GO:0016787">
    <property type="term" value="F:hydrolase activity"/>
    <property type="evidence" value="ECO:0007669"/>
    <property type="project" value="InterPro"/>
</dbReference>
<evidence type="ECO:0000313" key="3">
    <source>
        <dbReference type="EMBL" id="RXE60655.1"/>
    </source>
</evidence>
<evidence type="ECO:0000259" key="2">
    <source>
        <dbReference type="Pfam" id="PF12695"/>
    </source>
</evidence>
<evidence type="ECO:0000313" key="4">
    <source>
        <dbReference type="Proteomes" id="UP000289166"/>
    </source>
</evidence>
<dbReference type="InterPro" id="IPR029059">
    <property type="entry name" value="AB_hydrolase_5"/>
</dbReference>
<dbReference type="OrthoDB" id="9780932at2"/>
<keyword evidence="4" id="KW-1185">Reference proteome</keyword>
<organism evidence="3 4">
    <name type="scientific">Acetivibrio mesophilus</name>
    <dbReference type="NCBI Taxonomy" id="2487273"/>
    <lineage>
        <taxon>Bacteria</taxon>
        <taxon>Bacillati</taxon>
        <taxon>Bacillota</taxon>
        <taxon>Clostridia</taxon>
        <taxon>Eubacteriales</taxon>
        <taxon>Oscillospiraceae</taxon>
        <taxon>Acetivibrio</taxon>
    </lineage>
</organism>
<accession>A0A4Q0I9J5</accession>
<proteinExistence type="predicted"/>
<sequence>MNTIKKMKIGKKITISFALFLLIIICAFLLYTSDYYHADDIAIQKARIDGDIDISNINGALVFDPGNADTALIFYPGGKVEYTAYEPLMIEIAQKGILCILPKMPFNLAVFDINAANTYISQNTKILHWYIGGHSLGGSMAASYASKNSGEIEGLVLLASYSTADISSSNIRVLSIYGSKDGVMNKESYQKNKSNLPVNFTEIVLQGGNHAGFGCYGPQKGDGNADITSKQQQMDTAQAIAEFCLTANSDR</sequence>
<comment type="caution">
    <text evidence="3">The sequence shown here is derived from an EMBL/GenBank/DDBJ whole genome shotgun (WGS) entry which is preliminary data.</text>
</comment>